<sequence>MKNKKYKILALANFLFESHIREFLKDLALKLRSLKGIGKGNSSIFVA</sequence>
<reference evidence="1 2" key="1">
    <citation type="journal article" date="2013" name="ISME J.">
        <title>Comparative genomics of pathogenic lineages of Vibrio nigripulchritudo identifies virulence-associated traits.</title>
        <authorList>
            <person name="Goudenege D."/>
            <person name="Labreuche Y."/>
            <person name="Krin E."/>
            <person name="Ansquer D."/>
            <person name="Mangenot S."/>
            <person name="Calteau A."/>
            <person name="Medigue C."/>
            <person name="Mazel D."/>
            <person name="Polz M.F."/>
            <person name="Le Roux F."/>
        </authorList>
    </citation>
    <scope>NUCLEOTIDE SEQUENCE [LARGE SCALE GENOMIC DNA]</scope>
    <source>
        <strain evidence="1 2">SOn1</strain>
    </source>
</reference>
<name>A0AAV2VLT6_9VIBR</name>
<comment type="caution">
    <text evidence="1">The sequence shown here is derived from an EMBL/GenBank/DDBJ whole genome shotgun (WGS) entry which is preliminary data.</text>
</comment>
<evidence type="ECO:0000313" key="2">
    <source>
        <dbReference type="Proteomes" id="UP000018211"/>
    </source>
</evidence>
<dbReference type="Proteomes" id="UP000018211">
    <property type="component" value="Unassembled WGS sequence"/>
</dbReference>
<protein>
    <submittedName>
        <fullName evidence="1">Uncharacterized protein</fullName>
    </submittedName>
</protein>
<dbReference type="EMBL" id="CAOF01000062">
    <property type="protein sequence ID" value="CCO45689.1"/>
    <property type="molecule type" value="Genomic_DNA"/>
</dbReference>
<evidence type="ECO:0000313" key="1">
    <source>
        <dbReference type="EMBL" id="CCO45689.1"/>
    </source>
</evidence>
<proteinExistence type="predicted"/>
<dbReference type="AlphaFoldDB" id="A0AAV2VLT6"/>
<organism evidence="1 2">
    <name type="scientific">Vibrio nigripulchritudo SOn1</name>
    <dbReference type="NCBI Taxonomy" id="1238450"/>
    <lineage>
        <taxon>Bacteria</taxon>
        <taxon>Pseudomonadati</taxon>
        <taxon>Pseudomonadota</taxon>
        <taxon>Gammaproteobacteria</taxon>
        <taxon>Vibrionales</taxon>
        <taxon>Vibrionaceae</taxon>
        <taxon>Vibrio</taxon>
    </lineage>
</organism>
<gene>
    <name evidence="1" type="ORF">VIBNISOn1_1540056</name>
</gene>
<accession>A0AAV2VLT6</accession>